<proteinExistence type="predicted"/>
<comment type="cofactor">
    <cofactor evidence="2">
        <name>pyridoxal 5'-phosphate</name>
        <dbReference type="ChEBI" id="CHEBI:597326"/>
    </cofactor>
</comment>
<feature type="compositionally biased region" description="Basic and acidic residues" evidence="4">
    <location>
        <begin position="161"/>
        <end position="174"/>
    </location>
</feature>
<dbReference type="AlphaFoldDB" id="A0A4S8IYD9"/>
<sequence>MSIEWRTLYIGTGRFSRGMLRARHATRRYEKNPLFVPVERNAVPWLHASALVEYCGPLSTLPTIPCSKARLAASHIHGVSAPPRISLFVPPILLLPLLPPPLPLLLLLLLLLLSHRHLTPDSPPMSLSRSPLGLSPGFRLAACLFPGRQPGSPGAGPVEPSDGKESGEAERGKEEKIRVWESLMRGESASSCSSSSILSPSKKAKVEPDLETRRAAVWSRVNQPLSAALSGIFAIMEEEMQFQVKGIELITTLNFVCCIVLETLVSHLIDEYSEVYLCTLANFEVYIGLLFPKDPIVELDFPSYGHVSHDCCYMPNGKKILEASMFPQGLSYEVNLLIGCIDYDELEKKDMGLRSQKMLVWKERLYSREWEFDVRIAQPLLD</sequence>
<dbReference type="InterPro" id="IPR049943">
    <property type="entry name" value="Ser_HO-MeTrfase-like"/>
</dbReference>
<dbReference type="SUPFAM" id="SSF53383">
    <property type="entry name" value="PLP-dependent transferases"/>
    <property type="match status" value="1"/>
</dbReference>
<name>A0A4S8IYD9_MUSBA</name>
<evidence type="ECO:0000256" key="4">
    <source>
        <dbReference type="SAM" id="MobiDB-lite"/>
    </source>
</evidence>
<comment type="caution">
    <text evidence="6">The sequence shown here is derived from an EMBL/GenBank/DDBJ whole genome shotgun (WGS) entry which is preliminary data.</text>
</comment>
<evidence type="ECO:0000256" key="2">
    <source>
        <dbReference type="ARBA" id="ARBA00001933"/>
    </source>
</evidence>
<accession>A0A4S8IYD9</accession>
<dbReference type="InterPro" id="IPR015424">
    <property type="entry name" value="PyrdxlP-dep_Trfase"/>
</dbReference>
<dbReference type="Proteomes" id="UP000317650">
    <property type="component" value="Chromosome 10"/>
</dbReference>
<evidence type="ECO:0000313" key="7">
    <source>
        <dbReference type="Proteomes" id="UP000317650"/>
    </source>
</evidence>
<dbReference type="GO" id="GO:0035999">
    <property type="term" value="P:tetrahydrofolate interconversion"/>
    <property type="evidence" value="ECO:0007669"/>
    <property type="project" value="UniProtKB-UniPathway"/>
</dbReference>
<organism evidence="6 7">
    <name type="scientific">Musa balbisiana</name>
    <name type="common">Banana</name>
    <dbReference type="NCBI Taxonomy" id="52838"/>
    <lineage>
        <taxon>Eukaryota</taxon>
        <taxon>Viridiplantae</taxon>
        <taxon>Streptophyta</taxon>
        <taxon>Embryophyta</taxon>
        <taxon>Tracheophyta</taxon>
        <taxon>Spermatophyta</taxon>
        <taxon>Magnoliopsida</taxon>
        <taxon>Liliopsida</taxon>
        <taxon>Zingiberales</taxon>
        <taxon>Musaceae</taxon>
        <taxon>Musa</taxon>
    </lineage>
</organism>
<evidence type="ECO:0000259" key="5">
    <source>
        <dbReference type="Pfam" id="PF00464"/>
    </source>
</evidence>
<comment type="catalytic activity">
    <reaction evidence="1">
        <text>(6R)-5,10-methylene-5,6,7,8-tetrahydrofolate + glycine + H2O = (6S)-5,6,7,8-tetrahydrofolate + L-serine</text>
        <dbReference type="Rhea" id="RHEA:15481"/>
        <dbReference type="ChEBI" id="CHEBI:15377"/>
        <dbReference type="ChEBI" id="CHEBI:15636"/>
        <dbReference type="ChEBI" id="CHEBI:33384"/>
        <dbReference type="ChEBI" id="CHEBI:57305"/>
        <dbReference type="ChEBI" id="CHEBI:57453"/>
        <dbReference type="EC" id="2.1.2.1"/>
    </reaction>
</comment>
<dbReference type="GO" id="GO:0005739">
    <property type="term" value="C:mitochondrion"/>
    <property type="evidence" value="ECO:0007669"/>
    <property type="project" value="TreeGrafter"/>
</dbReference>
<dbReference type="GO" id="GO:0030170">
    <property type="term" value="F:pyridoxal phosphate binding"/>
    <property type="evidence" value="ECO:0007669"/>
    <property type="project" value="TreeGrafter"/>
</dbReference>
<dbReference type="EMBL" id="PYDT01000008">
    <property type="protein sequence ID" value="THU53404.1"/>
    <property type="molecule type" value="Genomic_DNA"/>
</dbReference>
<feature type="domain" description="Serine hydroxymethyltransferase-like" evidence="5">
    <location>
        <begin position="281"/>
        <end position="373"/>
    </location>
</feature>
<dbReference type="Gene3D" id="3.40.640.10">
    <property type="entry name" value="Type I PLP-dependent aspartate aminotransferase-like (Major domain)"/>
    <property type="match status" value="1"/>
</dbReference>
<evidence type="ECO:0000256" key="1">
    <source>
        <dbReference type="ARBA" id="ARBA00001528"/>
    </source>
</evidence>
<keyword evidence="7" id="KW-1185">Reference proteome</keyword>
<keyword evidence="3" id="KW-0663">Pyridoxal phosphate</keyword>
<evidence type="ECO:0000256" key="3">
    <source>
        <dbReference type="ARBA" id="ARBA00022898"/>
    </source>
</evidence>
<dbReference type="STRING" id="52838.A0A4S8IYD9"/>
<dbReference type="InterPro" id="IPR039429">
    <property type="entry name" value="SHMT-like_dom"/>
</dbReference>
<dbReference type="GO" id="GO:0004372">
    <property type="term" value="F:glycine hydroxymethyltransferase activity"/>
    <property type="evidence" value="ECO:0007669"/>
    <property type="project" value="UniProtKB-EC"/>
</dbReference>
<dbReference type="InterPro" id="IPR015421">
    <property type="entry name" value="PyrdxlP-dep_Trfase_major"/>
</dbReference>
<dbReference type="PANTHER" id="PTHR11680">
    <property type="entry name" value="SERINE HYDROXYMETHYLTRANSFERASE"/>
    <property type="match status" value="1"/>
</dbReference>
<reference evidence="6 7" key="1">
    <citation type="journal article" date="2019" name="Nat. Plants">
        <title>Genome sequencing of Musa balbisiana reveals subgenome evolution and function divergence in polyploid bananas.</title>
        <authorList>
            <person name="Yao X."/>
        </authorList>
    </citation>
    <scope>NUCLEOTIDE SEQUENCE [LARGE SCALE GENOMIC DNA]</scope>
    <source>
        <strain evidence="7">cv. DH-PKW</strain>
        <tissue evidence="6">Leaves</tissue>
    </source>
</reference>
<protein>
    <recommendedName>
        <fullName evidence="5">Serine hydroxymethyltransferase-like domain-containing protein</fullName>
    </recommendedName>
</protein>
<dbReference type="Pfam" id="PF00464">
    <property type="entry name" value="SHMT"/>
    <property type="match status" value="1"/>
</dbReference>
<dbReference type="PANTHER" id="PTHR11680:SF7">
    <property type="entry name" value="SERINE HYDROXYMETHYLTRANSFERASE 7"/>
    <property type="match status" value="1"/>
</dbReference>
<feature type="region of interest" description="Disordered" evidence="4">
    <location>
        <begin position="150"/>
        <end position="174"/>
    </location>
</feature>
<dbReference type="UniPathway" id="UPA00193"/>
<evidence type="ECO:0000313" key="6">
    <source>
        <dbReference type="EMBL" id="THU53404.1"/>
    </source>
</evidence>
<dbReference type="GO" id="GO:0019264">
    <property type="term" value="P:glycine biosynthetic process from serine"/>
    <property type="evidence" value="ECO:0007669"/>
    <property type="project" value="TreeGrafter"/>
</dbReference>
<gene>
    <name evidence="6" type="ORF">C4D60_Mb10t14050</name>
</gene>